<dbReference type="Proteomes" id="UP000265520">
    <property type="component" value="Unassembled WGS sequence"/>
</dbReference>
<sequence>MILIPKMHFANLLGSQLIGIIAADHLFTPHHHLLMVVPGVNTAQVHIHRGKILSESLIIILGSMMAGNKTENTAEITMAEAPILLDILTDSHPAAPMVTLGMT</sequence>
<keyword evidence="2" id="KW-1185">Reference proteome</keyword>
<evidence type="ECO:0000313" key="2">
    <source>
        <dbReference type="Proteomes" id="UP000265520"/>
    </source>
</evidence>
<comment type="caution">
    <text evidence="1">The sequence shown here is derived from an EMBL/GenBank/DDBJ whole genome shotgun (WGS) entry which is preliminary data.</text>
</comment>
<name>A0A392NPT4_9FABA</name>
<protein>
    <submittedName>
        <fullName evidence="1">Uncharacterized protein</fullName>
    </submittedName>
</protein>
<evidence type="ECO:0000313" key="1">
    <source>
        <dbReference type="EMBL" id="MCI01086.1"/>
    </source>
</evidence>
<dbReference type="AlphaFoldDB" id="A0A392NPT4"/>
<reference evidence="1 2" key="1">
    <citation type="journal article" date="2018" name="Front. Plant Sci.">
        <title>Red Clover (Trifolium pratense) and Zigzag Clover (T. medium) - A Picture of Genomic Similarities and Differences.</title>
        <authorList>
            <person name="Dluhosova J."/>
            <person name="Istvanek J."/>
            <person name="Nedelnik J."/>
            <person name="Repkova J."/>
        </authorList>
    </citation>
    <scope>NUCLEOTIDE SEQUENCE [LARGE SCALE GENOMIC DNA]</scope>
    <source>
        <strain evidence="2">cv. 10/8</strain>
        <tissue evidence="1">Leaf</tissue>
    </source>
</reference>
<feature type="non-terminal residue" evidence="1">
    <location>
        <position position="103"/>
    </location>
</feature>
<proteinExistence type="predicted"/>
<dbReference type="EMBL" id="LXQA010045192">
    <property type="protein sequence ID" value="MCI01086.1"/>
    <property type="molecule type" value="Genomic_DNA"/>
</dbReference>
<accession>A0A392NPT4</accession>
<organism evidence="1 2">
    <name type="scientific">Trifolium medium</name>
    <dbReference type="NCBI Taxonomy" id="97028"/>
    <lineage>
        <taxon>Eukaryota</taxon>
        <taxon>Viridiplantae</taxon>
        <taxon>Streptophyta</taxon>
        <taxon>Embryophyta</taxon>
        <taxon>Tracheophyta</taxon>
        <taxon>Spermatophyta</taxon>
        <taxon>Magnoliopsida</taxon>
        <taxon>eudicotyledons</taxon>
        <taxon>Gunneridae</taxon>
        <taxon>Pentapetalae</taxon>
        <taxon>rosids</taxon>
        <taxon>fabids</taxon>
        <taxon>Fabales</taxon>
        <taxon>Fabaceae</taxon>
        <taxon>Papilionoideae</taxon>
        <taxon>50 kb inversion clade</taxon>
        <taxon>NPAAA clade</taxon>
        <taxon>Hologalegina</taxon>
        <taxon>IRL clade</taxon>
        <taxon>Trifolieae</taxon>
        <taxon>Trifolium</taxon>
    </lineage>
</organism>